<dbReference type="AlphaFoldDB" id="A0AAN8AFF7"/>
<comment type="caution">
    <text evidence="3">The sequence shown here is derived from an EMBL/GenBank/DDBJ whole genome shotgun (WGS) entry which is preliminary data.</text>
</comment>
<reference evidence="3 4" key="2">
    <citation type="journal article" date="2023" name="Mol. Biol. Evol.">
        <title>Genomics of Secondarily Temperate Adaptation in the Only Non-Antarctic Icefish.</title>
        <authorList>
            <person name="Rivera-Colon A.G."/>
            <person name="Rayamajhi N."/>
            <person name="Minhas B.F."/>
            <person name="Madrigal G."/>
            <person name="Bilyk K.T."/>
            <person name="Yoon V."/>
            <person name="Hune M."/>
            <person name="Gregory S."/>
            <person name="Cheng C.H.C."/>
            <person name="Catchen J.M."/>
        </authorList>
    </citation>
    <scope>NUCLEOTIDE SEQUENCE [LARGE SCALE GENOMIC DNA]</scope>
    <source>
        <strain evidence="3">JMC-PN-2008</strain>
    </source>
</reference>
<keyword evidence="4" id="KW-1185">Reference proteome</keyword>
<dbReference type="Pfam" id="PF13516">
    <property type="entry name" value="LRR_6"/>
    <property type="match status" value="4"/>
</dbReference>
<dbReference type="Proteomes" id="UP001346869">
    <property type="component" value="Unassembled WGS sequence"/>
</dbReference>
<accession>A0AAN8AFF7</accession>
<feature type="region of interest" description="Disordered" evidence="1">
    <location>
        <begin position="47"/>
        <end position="102"/>
    </location>
</feature>
<dbReference type="GO" id="GO:0005509">
    <property type="term" value="F:calcium ion binding"/>
    <property type="evidence" value="ECO:0007669"/>
    <property type="project" value="InterPro"/>
</dbReference>
<sequence>MVVAIENEKHNWQNLNKHLCSKLKTFGDSAQRPEVVKRTCGVMMDQCEEEEEQQPSDQSVLLTGSQEQVEDQETPTQGQESNSGDEWDTDLETDSATDPKQSLSRAELYLQACQRTGSVPVSSFLHNLADTNLNLNHYGVGPLGAKALAIVLKTDNIITNLEMEENSLGPEGTRYLTEMLQTNITIESLNLSNNQLGQEGAYIISKMLSDNYYVKSIKLSGNGFDVSAAKYLADALKGDYVMKELDLSHNMFSITGGEHLGHMLAANVGIEVLNLSWNPLRMGGAMAVSAGLKENSTLKQLDLSWNSFGQMEAESLGQALKHNRTLVLLDLSGNYLDDQAVTLLCQGLNTNDTLGVLKLSHNPMTNTGALTLLKTVQNNMKSALEEIDISTVFVNEEFVELLEEVRQRRPALGVRHTTMSSVTRNLSALRILRKSLSERNESILDFFEALDKEGTTKVSTSDFRKAVKAANIPLDQQQLEWLIRKFDKSCTATIIYRSLHPPERCQLCLRLGHRVLHLILSIQK</sequence>
<evidence type="ECO:0000313" key="3">
    <source>
        <dbReference type="EMBL" id="KAK5853002.1"/>
    </source>
</evidence>
<feature type="compositionally biased region" description="Polar residues" evidence="1">
    <location>
        <begin position="55"/>
        <end position="67"/>
    </location>
</feature>
<dbReference type="PANTHER" id="PTHR24114:SF49">
    <property type="entry name" value="LEUCINE-RICH REPEAT-CONTAINING PROTEIN 74A"/>
    <property type="match status" value="1"/>
</dbReference>
<dbReference type="SUPFAM" id="SSF47473">
    <property type="entry name" value="EF-hand"/>
    <property type="match status" value="1"/>
</dbReference>
<name>A0AAN8AFF7_ELEMC</name>
<dbReference type="PROSITE" id="PS50222">
    <property type="entry name" value="EF_HAND_2"/>
    <property type="match status" value="1"/>
</dbReference>
<dbReference type="SUPFAM" id="SSF52047">
    <property type="entry name" value="RNI-like"/>
    <property type="match status" value="1"/>
</dbReference>
<reference evidence="3 4" key="1">
    <citation type="journal article" date="2023" name="Genes (Basel)">
        <title>Chromosome-Level Genome Assembly and Circadian Gene Repertoire of the Patagonia Blennie Eleginops maclovinus-The Closest Ancestral Proxy of Antarctic Cryonotothenioids.</title>
        <authorList>
            <person name="Cheng C.C."/>
            <person name="Rivera-Colon A.G."/>
            <person name="Minhas B.F."/>
            <person name="Wilson L."/>
            <person name="Rayamajhi N."/>
            <person name="Vargas-Chacoff L."/>
            <person name="Catchen J.M."/>
        </authorList>
    </citation>
    <scope>NUCLEOTIDE SEQUENCE [LARGE SCALE GENOMIC DNA]</scope>
    <source>
        <strain evidence="3">JMC-PN-2008</strain>
    </source>
</reference>
<evidence type="ECO:0000259" key="2">
    <source>
        <dbReference type="PROSITE" id="PS50222"/>
    </source>
</evidence>
<organism evidence="3 4">
    <name type="scientific">Eleginops maclovinus</name>
    <name type="common">Patagonian blennie</name>
    <name type="synonym">Eleginus maclovinus</name>
    <dbReference type="NCBI Taxonomy" id="56733"/>
    <lineage>
        <taxon>Eukaryota</taxon>
        <taxon>Metazoa</taxon>
        <taxon>Chordata</taxon>
        <taxon>Craniata</taxon>
        <taxon>Vertebrata</taxon>
        <taxon>Euteleostomi</taxon>
        <taxon>Actinopterygii</taxon>
        <taxon>Neopterygii</taxon>
        <taxon>Teleostei</taxon>
        <taxon>Neoteleostei</taxon>
        <taxon>Acanthomorphata</taxon>
        <taxon>Eupercaria</taxon>
        <taxon>Perciformes</taxon>
        <taxon>Notothenioidei</taxon>
        <taxon>Eleginopidae</taxon>
        <taxon>Eleginops</taxon>
    </lineage>
</organism>
<dbReference type="InterPro" id="IPR011992">
    <property type="entry name" value="EF-hand-dom_pair"/>
</dbReference>
<evidence type="ECO:0000256" key="1">
    <source>
        <dbReference type="SAM" id="MobiDB-lite"/>
    </source>
</evidence>
<evidence type="ECO:0000313" key="4">
    <source>
        <dbReference type="Proteomes" id="UP001346869"/>
    </source>
</evidence>
<dbReference type="InterPro" id="IPR052394">
    <property type="entry name" value="LRR-containing"/>
</dbReference>
<protein>
    <recommendedName>
        <fullName evidence="2">EF-hand domain-containing protein</fullName>
    </recommendedName>
</protein>
<dbReference type="InterPro" id="IPR002048">
    <property type="entry name" value="EF_hand_dom"/>
</dbReference>
<dbReference type="PANTHER" id="PTHR24114">
    <property type="entry name" value="LEUCINE RICH REPEAT FAMILY PROTEIN"/>
    <property type="match status" value="1"/>
</dbReference>
<dbReference type="InterPro" id="IPR001611">
    <property type="entry name" value="Leu-rich_rpt"/>
</dbReference>
<feature type="domain" description="EF-hand" evidence="2">
    <location>
        <begin position="438"/>
        <end position="473"/>
    </location>
</feature>
<dbReference type="InterPro" id="IPR032675">
    <property type="entry name" value="LRR_dom_sf"/>
</dbReference>
<dbReference type="EMBL" id="JAUZQC010000020">
    <property type="protein sequence ID" value="KAK5853002.1"/>
    <property type="molecule type" value="Genomic_DNA"/>
</dbReference>
<dbReference type="Gene3D" id="3.80.10.10">
    <property type="entry name" value="Ribonuclease Inhibitor"/>
    <property type="match status" value="3"/>
</dbReference>
<feature type="compositionally biased region" description="Acidic residues" evidence="1">
    <location>
        <begin position="83"/>
        <end position="95"/>
    </location>
</feature>
<proteinExistence type="predicted"/>
<gene>
    <name evidence="3" type="ORF">PBY51_006827</name>
</gene>
<dbReference type="Gene3D" id="1.10.238.10">
    <property type="entry name" value="EF-hand"/>
    <property type="match status" value="1"/>
</dbReference>
<dbReference type="SMART" id="SM00368">
    <property type="entry name" value="LRR_RI"/>
    <property type="match status" value="9"/>
</dbReference>